<dbReference type="InterPro" id="IPR046865">
    <property type="entry name" value="FapA_b_solenoid"/>
</dbReference>
<feature type="coiled-coil region" evidence="1">
    <location>
        <begin position="481"/>
        <end position="508"/>
    </location>
</feature>
<evidence type="ECO:0000256" key="1">
    <source>
        <dbReference type="SAM" id="Coils"/>
    </source>
</evidence>
<dbReference type="AlphaFoldDB" id="A0A0G4K6R7"/>
<dbReference type="InterPro" id="IPR005646">
    <property type="entry name" value="FapA"/>
</dbReference>
<dbReference type="PANTHER" id="PTHR38032">
    <property type="entry name" value="POLYMERASE-RELATED"/>
    <property type="match status" value="1"/>
</dbReference>
<feature type="domain" description="Flagellar Assembly Protein A N-terminal region" evidence="2">
    <location>
        <begin position="119"/>
        <end position="276"/>
    </location>
</feature>
<protein>
    <submittedName>
        <fullName evidence="3">Polymerase</fullName>
    </submittedName>
</protein>
<dbReference type="Proteomes" id="UP000043763">
    <property type="component" value="Unassembled WGS sequence"/>
</dbReference>
<organism evidence="3 4">
    <name type="scientific">Brachyspira suanatina</name>
    <dbReference type="NCBI Taxonomy" id="381802"/>
    <lineage>
        <taxon>Bacteria</taxon>
        <taxon>Pseudomonadati</taxon>
        <taxon>Spirochaetota</taxon>
        <taxon>Spirochaetia</taxon>
        <taxon>Brachyspirales</taxon>
        <taxon>Brachyspiraceae</taxon>
        <taxon>Brachyspira</taxon>
    </lineage>
</organism>
<dbReference type="RefSeq" id="WP_048594387.1">
    <property type="nucleotide sequence ID" value="NZ_CVLB01000001.1"/>
</dbReference>
<dbReference type="EMBL" id="CVLB01000001">
    <property type="protein sequence ID" value="CRF33128.1"/>
    <property type="molecule type" value="Genomic_DNA"/>
</dbReference>
<evidence type="ECO:0000259" key="2">
    <source>
        <dbReference type="Pfam" id="PF20250"/>
    </source>
</evidence>
<evidence type="ECO:0000313" key="3">
    <source>
        <dbReference type="EMBL" id="CRF33128.1"/>
    </source>
</evidence>
<dbReference type="Pfam" id="PF20250">
    <property type="entry name" value="FapA_N"/>
    <property type="match status" value="1"/>
</dbReference>
<accession>A0A0G4K6R7</accession>
<dbReference type="PANTHER" id="PTHR38032:SF1">
    <property type="entry name" value="RNA-BINDING PROTEIN KHPB N-TERMINAL DOMAIN-CONTAINING PROTEIN"/>
    <property type="match status" value="1"/>
</dbReference>
<dbReference type="OrthoDB" id="9816426at2"/>
<dbReference type="InterPro" id="IPR046866">
    <property type="entry name" value="FapA_N"/>
</dbReference>
<reference evidence="4" key="1">
    <citation type="submission" date="2015-04" db="EMBL/GenBank/DDBJ databases">
        <authorList>
            <person name="Mushtaq Mamoona"/>
        </authorList>
    </citation>
    <scope>NUCLEOTIDE SEQUENCE [LARGE SCALE GENOMIC DNA]</scope>
    <source>
        <strain evidence="4">AN4859/03</strain>
    </source>
</reference>
<name>A0A0G4K6R7_9SPIR</name>
<sequence>MAKEVTTQTLSIDPNNYEFYYDNLVNTREIYDQIVDVDSNDQNLYEELLKNYVRPGDAVLKSISKREGVKASKNVKFDKMTGLYKSTVYGYVFYDELKSVSIIPVINVADKWRGVMVLPPQKRQKKQLVLEEIQTIISQIPIKLMVNYDKITELVEYNLKYDEGVMCVFVEGRKPIDGNVQKVILDYDFTLDSGKESETGAIDFKERGFIHNIEAGIQIAHFMEEKPSIDGLDIYDVLMEAHHDDDPCYKLGKNVVVDPDGITIRSGIRGILSNHNNTLSVSTVAEIDKVDLSTGNIEVNGSLIIKDNVAPGFSIKTEGDIYVHGNIEDAYIECAGNLIVSGGIIGGPNSTIHVNGKMYSQFIRNANIICKGDVLSQQLVNAEIAGNDRVIVLEGKGVIIGGNVKALNGVWAKSIGSMSESKTTITVGRDAEADAEFKNIVATVKTNKEEMSKIKSLLGTEYFKNPKAFIQRIPPNKREGIKDILRRITNLVRETAQLEAKRDEMSAEFEKLSHSSITSMEGFFPGVTIYISSLRKYISKKISGTEYFYSKELRDISEKAPKLLPLEEYDFPREIKRD</sequence>
<dbReference type="Pfam" id="PF03961">
    <property type="entry name" value="FapA"/>
    <property type="match status" value="1"/>
</dbReference>
<proteinExistence type="predicted"/>
<evidence type="ECO:0000313" key="4">
    <source>
        <dbReference type="Proteomes" id="UP000043763"/>
    </source>
</evidence>
<keyword evidence="4" id="KW-1185">Reference proteome</keyword>
<keyword evidence="1" id="KW-0175">Coiled coil</keyword>
<gene>
    <name evidence="3" type="ORF">BRSU_1244</name>
</gene>